<accession>A0ABW5F4P1</accession>
<proteinExistence type="predicted"/>
<evidence type="ECO:0000313" key="2">
    <source>
        <dbReference type="Proteomes" id="UP001597448"/>
    </source>
</evidence>
<dbReference type="Proteomes" id="UP001597448">
    <property type="component" value="Unassembled WGS sequence"/>
</dbReference>
<keyword evidence="2" id="KW-1185">Reference proteome</keyword>
<name>A0ABW5F4P1_9BACL</name>
<organism evidence="1 2">
    <name type="scientific">Paenibacillus rhizoplanae</name>
    <dbReference type="NCBI Taxonomy" id="1917181"/>
    <lineage>
        <taxon>Bacteria</taxon>
        <taxon>Bacillati</taxon>
        <taxon>Bacillota</taxon>
        <taxon>Bacilli</taxon>
        <taxon>Bacillales</taxon>
        <taxon>Paenibacillaceae</taxon>
        <taxon>Paenibacillus</taxon>
    </lineage>
</organism>
<sequence length="50" mass="5670">MLEVIRLMESKFTVAGFAHPEVKVSTFLANSMLCNMALTLNMPELKPMRK</sequence>
<protein>
    <submittedName>
        <fullName evidence="1">Uncharacterized protein</fullName>
    </submittedName>
</protein>
<reference evidence="2" key="1">
    <citation type="journal article" date="2019" name="Int. J. Syst. Evol. Microbiol.">
        <title>The Global Catalogue of Microorganisms (GCM) 10K type strain sequencing project: providing services to taxonomists for standard genome sequencing and annotation.</title>
        <authorList>
            <consortium name="The Broad Institute Genomics Platform"/>
            <consortium name="The Broad Institute Genome Sequencing Center for Infectious Disease"/>
            <person name="Wu L."/>
            <person name="Ma J."/>
        </authorList>
    </citation>
    <scope>NUCLEOTIDE SEQUENCE [LARGE SCALE GENOMIC DNA]</scope>
    <source>
        <strain evidence="2">CCM 8725</strain>
    </source>
</reference>
<comment type="caution">
    <text evidence="1">The sequence shown here is derived from an EMBL/GenBank/DDBJ whole genome shotgun (WGS) entry which is preliminary data.</text>
</comment>
<dbReference type="EMBL" id="JBHUKY010000019">
    <property type="protein sequence ID" value="MFD2410055.1"/>
    <property type="molecule type" value="Genomic_DNA"/>
</dbReference>
<gene>
    <name evidence="1" type="ORF">ACFSX3_09260</name>
</gene>
<evidence type="ECO:0000313" key="1">
    <source>
        <dbReference type="EMBL" id="MFD2410055.1"/>
    </source>
</evidence>